<name>B9TID2_RICCO</name>
<gene>
    <name evidence="1" type="ORF">RCOM_1882000</name>
</gene>
<dbReference type="Proteomes" id="UP000008311">
    <property type="component" value="Unassembled WGS sequence"/>
</dbReference>
<proteinExistence type="predicted"/>
<accession>B9TID2</accession>
<dbReference type="AlphaFoldDB" id="B9TID2"/>
<organism evidence="1 2">
    <name type="scientific">Ricinus communis</name>
    <name type="common">Castor bean</name>
    <dbReference type="NCBI Taxonomy" id="3988"/>
    <lineage>
        <taxon>Eukaryota</taxon>
        <taxon>Viridiplantae</taxon>
        <taxon>Streptophyta</taxon>
        <taxon>Embryophyta</taxon>
        <taxon>Tracheophyta</taxon>
        <taxon>Spermatophyta</taxon>
        <taxon>Magnoliopsida</taxon>
        <taxon>eudicotyledons</taxon>
        <taxon>Gunneridae</taxon>
        <taxon>Pentapetalae</taxon>
        <taxon>rosids</taxon>
        <taxon>fabids</taxon>
        <taxon>Malpighiales</taxon>
        <taxon>Euphorbiaceae</taxon>
        <taxon>Acalyphoideae</taxon>
        <taxon>Acalypheae</taxon>
        <taxon>Ricinus</taxon>
    </lineage>
</organism>
<dbReference type="InParanoid" id="B9TID2"/>
<reference evidence="2" key="1">
    <citation type="journal article" date="2010" name="Nat. Biotechnol.">
        <title>Draft genome sequence of the oilseed species Ricinus communis.</title>
        <authorList>
            <person name="Chan A.P."/>
            <person name="Crabtree J."/>
            <person name="Zhao Q."/>
            <person name="Lorenzi H."/>
            <person name="Orvis J."/>
            <person name="Puiu D."/>
            <person name="Melake-Berhan A."/>
            <person name="Jones K.M."/>
            <person name="Redman J."/>
            <person name="Chen G."/>
            <person name="Cahoon E.B."/>
            <person name="Gedil M."/>
            <person name="Stanke M."/>
            <person name="Haas B.J."/>
            <person name="Wortman J.R."/>
            <person name="Fraser-Liggett C.M."/>
            <person name="Ravel J."/>
            <person name="Rabinowicz P.D."/>
        </authorList>
    </citation>
    <scope>NUCLEOTIDE SEQUENCE [LARGE SCALE GENOMIC DNA]</scope>
    <source>
        <strain evidence="2">cv. Hale</strain>
    </source>
</reference>
<dbReference type="EMBL" id="EQ982422">
    <property type="protein sequence ID" value="EEF24382.1"/>
    <property type="molecule type" value="Genomic_DNA"/>
</dbReference>
<evidence type="ECO:0000313" key="2">
    <source>
        <dbReference type="Proteomes" id="UP000008311"/>
    </source>
</evidence>
<keyword evidence="2" id="KW-1185">Reference proteome</keyword>
<feature type="non-terminal residue" evidence="1">
    <location>
        <position position="1"/>
    </location>
</feature>
<dbReference type="PROSITE" id="PS50096">
    <property type="entry name" value="IQ"/>
    <property type="match status" value="1"/>
</dbReference>
<evidence type="ECO:0000313" key="1">
    <source>
        <dbReference type="EMBL" id="EEF24382.1"/>
    </source>
</evidence>
<sequence>YTELLETAMQISVAMLAGFEHEADARHFWDAMRARLEKFELALHPDKTRLLEFGRNAAGRRKRHGLGRPETFTFLGFIFICGRSRRGAFQLQRKSRGDRMRAKLRQIKDDLRRRWHEPIPAQGKWLKQVVQGYFAYHAVPTNFRALSAFRHHVEVLWMRALRRRSQKDRTSWARAQCPNWARWDLCGGCPVTGIPTAIFRYPGAFVMPG</sequence>
<protein>
    <submittedName>
        <fullName evidence="1">Uncharacterized protein</fullName>
    </submittedName>
</protein>